<name>A0A239MI05_9ACTN</name>
<proteinExistence type="predicted"/>
<keyword evidence="2" id="KW-1185">Reference proteome</keyword>
<dbReference type="GO" id="GO:0008967">
    <property type="term" value="F:phosphoglycolate phosphatase activity"/>
    <property type="evidence" value="ECO:0007669"/>
    <property type="project" value="TreeGrafter"/>
</dbReference>
<dbReference type="Gene3D" id="3.40.50.1000">
    <property type="entry name" value="HAD superfamily/HAD-like"/>
    <property type="match status" value="1"/>
</dbReference>
<gene>
    <name evidence="1" type="ORF">SAMN05216252_124111</name>
</gene>
<dbReference type="SFLD" id="SFLDS00003">
    <property type="entry name" value="Haloacid_Dehalogenase"/>
    <property type="match status" value="1"/>
</dbReference>
<organism evidence="1 2">
    <name type="scientific">Actinacidiphila glaucinigra</name>
    <dbReference type="NCBI Taxonomy" id="235986"/>
    <lineage>
        <taxon>Bacteria</taxon>
        <taxon>Bacillati</taxon>
        <taxon>Actinomycetota</taxon>
        <taxon>Actinomycetes</taxon>
        <taxon>Kitasatosporales</taxon>
        <taxon>Streptomycetaceae</taxon>
        <taxon>Actinacidiphila</taxon>
    </lineage>
</organism>
<dbReference type="PANTHER" id="PTHR43434:SF1">
    <property type="entry name" value="PHOSPHOGLYCOLATE PHOSPHATASE"/>
    <property type="match status" value="1"/>
</dbReference>
<reference evidence="1 2" key="1">
    <citation type="submission" date="2017-06" db="EMBL/GenBank/DDBJ databases">
        <authorList>
            <person name="Kim H.J."/>
            <person name="Triplett B.A."/>
        </authorList>
    </citation>
    <scope>NUCLEOTIDE SEQUENCE [LARGE SCALE GENOMIC DNA]</scope>
    <source>
        <strain evidence="1 2">CGMCC 4.1858</strain>
    </source>
</reference>
<dbReference type="Proteomes" id="UP000198280">
    <property type="component" value="Unassembled WGS sequence"/>
</dbReference>
<dbReference type="GO" id="GO:0005829">
    <property type="term" value="C:cytosol"/>
    <property type="evidence" value="ECO:0007669"/>
    <property type="project" value="TreeGrafter"/>
</dbReference>
<dbReference type="EMBL" id="FZOF01000024">
    <property type="protein sequence ID" value="SNT42120.1"/>
    <property type="molecule type" value="Genomic_DNA"/>
</dbReference>
<dbReference type="AlphaFoldDB" id="A0A239MI05"/>
<dbReference type="SFLD" id="SFLDG01129">
    <property type="entry name" value="C1.5:_HAD__Beta-PGM__Phosphata"/>
    <property type="match status" value="1"/>
</dbReference>
<dbReference type="InterPro" id="IPR036412">
    <property type="entry name" value="HAD-like_sf"/>
</dbReference>
<dbReference type="Pfam" id="PF00702">
    <property type="entry name" value="Hydrolase"/>
    <property type="match status" value="1"/>
</dbReference>
<evidence type="ECO:0000313" key="1">
    <source>
        <dbReference type="EMBL" id="SNT42120.1"/>
    </source>
</evidence>
<protein>
    <submittedName>
        <fullName evidence="1">Haloacid dehalogenase superfamily, subfamily IA, variant 3 with third motif having DD or ED</fullName>
    </submittedName>
</protein>
<dbReference type="SUPFAM" id="SSF56784">
    <property type="entry name" value="HAD-like"/>
    <property type="match status" value="1"/>
</dbReference>
<evidence type="ECO:0000313" key="2">
    <source>
        <dbReference type="Proteomes" id="UP000198280"/>
    </source>
</evidence>
<dbReference type="InterPro" id="IPR023214">
    <property type="entry name" value="HAD_sf"/>
</dbReference>
<dbReference type="PANTHER" id="PTHR43434">
    <property type="entry name" value="PHOSPHOGLYCOLATE PHOSPHATASE"/>
    <property type="match status" value="1"/>
</dbReference>
<sequence>MKSDLRALLADVEGVLFDFDGPLCHLFAPKGAERVAEQLREFIDRERLPAVRPEKEHSPIDILREAARTWPDFEAVALLEGALTSLEEECAEEAVMTTGAAVLVKAIKIEGIPVAITTNNSEKAVRACLARHRLDPLFDLHVYGRRNMAEGHPLLLKPDPACIERAIGGLGLAHPERCLMIGDSPADVQAAKSADVRFLGFENPHVDDNQELRKGYRGTIVEHLDEIRAAWLEVRGRCRTHSASGEPH</sequence>
<dbReference type="InterPro" id="IPR050155">
    <property type="entry name" value="HAD-like_hydrolase_sf"/>
</dbReference>
<accession>A0A239MI05</accession>
<dbReference type="GO" id="GO:0006281">
    <property type="term" value="P:DNA repair"/>
    <property type="evidence" value="ECO:0007669"/>
    <property type="project" value="TreeGrafter"/>
</dbReference>